<protein>
    <submittedName>
        <fullName evidence="2">Uncharacterized protein</fullName>
    </submittedName>
</protein>
<keyword evidence="1" id="KW-0812">Transmembrane</keyword>
<sequence length="60" mass="7131">MGFQLWTEWRQVLKIPANFVIRGFFLTGFTFFQFSIFFIWRIVSILAELKHILSIATGVF</sequence>
<dbReference type="EMBL" id="RJJR01000008">
    <property type="protein sequence ID" value="RNI36139.1"/>
    <property type="molecule type" value="Genomic_DNA"/>
</dbReference>
<gene>
    <name evidence="2" type="ORF">EFY79_10640</name>
</gene>
<proteinExistence type="predicted"/>
<accession>A0A3M9NED0</accession>
<feature type="transmembrane region" description="Helical" evidence="1">
    <location>
        <begin position="20"/>
        <end position="40"/>
    </location>
</feature>
<evidence type="ECO:0000313" key="2">
    <source>
        <dbReference type="EMBL" id="RNI36139.1"/>
    </source>
</evidence>
<organism evidence="2 3">
    <name type="scientific">Hanamia caeni</name>
    <dbReference type="NCBI Taxonomy" id="2294116"/>
    <lineage>
        <taxon>Bacteria</taxon>
        <taxon>Pseudomonadati</taxon>
        <taxon>Bacteroidota</taxon>
        <taxon>Chitinophagia</taxon>
        <taxon>Chitinophagales</taxon>
        <taxon>Chitinophagaceae</taxon>
        <taxon>Hanamia</taxon>
    </lineage>
</organism>
<evidence type="ECO:0000313" key="3">
    <source>
        <dbReference type="Proteomes" id="UP000267223"/>
    </source>
</evidence>
<reference evidence="2 3" key="1">
    <citation type="submission" date="2018-11" db="EMBL/GenBank/DDBJ databases">
        <title>Draft genome sequence of Ferruginibacter sp. BO-59.</title>
        <authorList>
            <person name="Im W.T."/>
        </authorList>
    </citation>
    <scope>NUCLEOTIDE SEQUENCE [LARGE SCALE GENOMIC DNA]</scope>
    <source>
        <strain evidence="2 3">BO-59</strain>
    </source>
</reference>
<name>A0A3M9NED0_9BACT</name>
<keyword evidence="1" id="KW-0472">Membrane</keyword>
<dbReference type="AlphaFoldDB" id="A0A3M9NED0"/>
<dbReference type="Proteomes" id="UP000267223">
    <property type="component" value="Unassembled WGS sequence"/>
</dbReference>
<keyword evidence="1" id="KW-1133">Transmembrane helix</keyword>
<keyword evidence="3" id="KW-1185">Reference proteome</keyword>
<evidence type="ECO:0000256" key="1">
    <source>
        <dbReference type="SAM" id="Phobius"/>
    </source>
</evidence>
<comment type="caution">
    <text evidence="2">The sequence shown here is derived from an EMBL/GenBank/DDBJ whole genome shotgun (WGS) entry which is preliminary data.</text>
</comment>